<dbReference type="AlphaFoldDB" id="A0A5B7HAG7"/>
<protein>
    <submittedName>
        <fullName evidence="1">Uncharacterized protein</fullName>
    </submittedName>
</protein>
<evidence type="ECO:0000313" key="1">
    <source>
        <dbReference type="EMBL" id="MPC69220.1"/>
    </source>
</evidence>
<dbReference type="Proteomes" id="UP000324222">
    <property type="component" value="Unassembled WGS sequence"/>
</dbReference>
<organism evidence="1 2">
    <name type="scientific">Portunus trituberculatus</name>
    <name type="common">Swimming crab</name>
    <name type="synonym">Neptunus trituberculatus</name>
    <dbReference type="NCBI Taxonomy" id="210409"/>
    <lineage>
        <taxon>Eukaryota</taxon>
        <taxon>Metazoa</taxon>
        <taxon>Ecdysozoa</taxon>
        <taxon>Arthropoda</taxon>
        <taxon>Crustacea</taxon>
        <taxon>Multicrustacea</taxon>
        <taxon>Malacostraca</taxon>
        <taxon>Eumalacostraca</taxon>
        <taxon>Eucarida</taxon>
        <taxon>Decapoda</taxon>
        <taxon>Pleocyemata</taxon>
        <taxon>Brachyura</taxon>
        <taxon>Eubrachyura</taxon>
        <taxon>Portunoidea</taxon>
        <taxon>Portunidae</taxon>
        <taxon>Portuninae</taxon>
        <taxon>Portunus</taxon>
    </lineage>
</organism>
<name>A0A5B7HAG7_PORTR</name>
<dbReference type="EMBL" id="VSRR010029061">
    <property type="protein sequence ID" value="MPC69220.1"/>
    <property type="molecule type" value="Genomic_DNA"/>
</dbReference>
<proteinExistence type="predicted"/>
<comment type="caution">
    <text evidence="1">The sequence shown here is derived from an EMBL/GenBank/DDBJ whole genome shotgun (WGS) entry which is preliminary data.</text>
</comment>
<keyword evidence="2" id="KW-1185">Reference proteome</keyword>
<evidence type="ECO:0000313" key="2">
    <source>
        <dbReference type="Proteomes" id="UP000324222"/>
    </source>
</evidence>
<sequence>MRRLFVSLDGAEDVHGKRKERQWLRSRPFEGEHHTRRKTVVRGYNGCPLGDAWYGPVSTLLGSRDHYCLCSHSRALTVSADTLSHSLFRYLATQRRGRGVR</sequence>
<gene>
    <name evidence="1" type="ORF">E2C01_063437</name>
</gene>
<accession>A0A5B7HAG7</accession>
<reference evidence="1 2" key="1">
    <citation type="submission" date="2019-05" db="EMBL/GenBank/DDBJ databases">
        <title>Another draft genome of Portunus trituberculatus and its Hox gene families provides insights of decapod evolution.</title>
        <authorList>
            <person name="Jeong J.-H."/>
            <person name="Song I."/>
            <person name="Kim S."/>
            <person name="Choi T."/>
            <person name="Kim D."/>
            <person name="Ryu S."/>
            <person name="Kim W."/>
        </authorList>
    </citation>
    <scope>NUCLEOTIDE SEQUENCE [LARGE SCALE GENOMIC DNA]</scope>
    <source>
        <tissue evidence="1">Muscle</tissue>
    </source>
</reference>